<dbReference type="InterPro" id="IPR023365">
    <property type="entry name" value="Sortase_dom-sf"/>
</dbReference>
<keyword evidence="2" id="KW-0812">Transmembrane</keyword>
<evidence type="ECO:0000313" key="3">
    <source>
        <dbReference type="EMBL" id="OGK57137.1"/>
    </source>
</evidence>
<evidence type="ECO:0000256" key="2">
    <source>
        <dbReference type="SAM" id="Phobius"/>
    </source>
</evidence>
<accession>A0A1F7JNI4</accession>
<dbReference type="GO" id="GO:0016787">
    <property type="term" value="F:hydrolase activity"/>
    <property type="evidence" value="ECO:0007669"/>
    <property type="project" value="UniProtKB-KW"/>
</dbReference>
<evidence type="ECO:0008006" key="5">
    <source>
        <dbReference type="Google" id="ProtNLM"/>
    </source>
</evidence>
<evidence type="ECO:0000313" key="4">
    <source>
        <dbReference type="Proteomes" id="UP000176376"/>
    </source>
</evidence>
<dbReference type="SUPFAM" id="SSF63817">
    <property type="entry name" value="Sortase"/>
    <property type="match status" value="1"/>
</dbReference>
<protein>
    <recommendedName>
        <fullName evidence="5">Sortase</fullName>
    </recommendedName>
</protein>
<dbReference type="PROSITE" id="PS51257">
    <property type="entry name" value="PROKAR_LIPOPROTEIN"/>
    <property type="match status" value="1"/>
</dbReference>
<organism evidence="3 4">
    <name type="scientific">Candidatus Roizmanbacteria bacterium RIFCSPLOWO2_02_FULL_38_10</name>
    <dbReference type="NCBI Taxonomy" id="1802074"/>
    <lineage>
        <taxon>Bacteria</taxon>
        <taxon>Candidatus Roizmaniibacteriota</taxon>
    </lineage>
</organism>
<sequence>MPKRKVEKHDKYPAPLVYFFFASCFLILGVFFKILDIYKDIDQQILITKTQTYENNNSPKLVKIDKLNLNLAIEGVDIIKGQWPVSKYAVTYLKSSEKLAGEGSVIIYGHNKINVFGQLGLLKIGDQINLTLSNNENINFTVYQKVVVSPNQLSALKSSNGSTLILYTCTGFADSKRLVVKAKLT</sequence>
<dbReference type="InterPro" id="IPR005754">
    <property type="entry name" value="Sortase"/>
</dbReference>
<dbReference type="STRING" id="1802074.A3J15_00115"/>
<comment type="caution">
    <text evidence="3">The sequence shown here is derived from an EMBL/GenBank/DDBJ whole genome shotgun (WGS) entry which is preliminary data.</text>
</comment>
<dbReference type="Pfam" id="PF04203">
    <property type="entry name" value="Sortase"/>
    <property type="match status" value="1"/>
</dbReference>
<proteinExistence type="predicted"/>
<keyword evidence="2" id="KW-1133">Transmembrane helix</keyword>
<dbReference type="EMBL" id="MGAY01000011">
    <property type="protein sequence ID" value="OGK57137.1"/>
    <property type="molecule type" value="Genomic_DNA"/>
</dbReference>
<dbReference type="Proteomes" id="UP000176376">
    <property type="component" value="Unassembled WGS sequence"/>
</dbReference>
<gene>
    <name evidence="3" type="ORF">A3J15_00115</name>
</gene>
<keyword evidence="2" id="KW-0472">Membrane</keyword>
<feature type="transmembrane region" description="Helical" evidence="2">
    <location>
        <begin position="12"/>
        <end position="35"/>
    </location>
</feature>
<reference evidence="3 4" key="1">
    <citation type="journal article" date="2016" name="Nat. Commun.">
        <title>Thousands of microbial genomes shed light on interconnected biogeochemical processes in an aquifer system.</title>
        <authorList>
            <person name="Anantharaman K."/>
            <person name="Brown C.T."/>
            <person name="Hug L.A."/>
            <person name="Sharon I."/>
            <person name="Castelle C.J."/>
            <person name="Probst A.J."/>
            <person name="Thomas B.C."/>
            <person name="Singh A."/>
            <person name="Wilkins M.J."/>
            <person name="Karaoz U."/>
            <person name="Brodie E.L."/>
            <person name="Williams K.H."/>
            <person name="Hubbard S.S."/>
            <person name="Banfield J.F."/>
        </authorList>
    </citation>
    <scope>NUCLEOTIDE SEQUENCE [LARGE SCALE GENOMIC DNA]</scope>
</reference>
<name>A0A1F7JNI4_9BACT</name>
<keyword evidence="1" id="KW-0378">Hydrolase</keyword>
<dbReference type="CDD" id="cd00004">
    <property type="entry name" value="Sortase"/>
    <property type="match status" value="1"/>
</dbReference>
<dbReference type="Gene3D" id="2.40.260.10">
    <property type="entry name" value="Sortase"/>
    <property type="match status" value="1"/>
</dbReference>
<dbReference type="AlphaFoldDB" id="A0A1F7JNI4"/>
<evidence type="ECO:0000256" key="1">
    <source>
        <dbReference type="ARBA" id="ARBA00022801"/>
    </source>
</evidence>